<dbReference type="AlphaFoldDB" id="A0A7X2LTM1"/>
<keyword evidence="3" id="KW-1185">Reference proteome</keyword>
<accession>A0A7X2LTM1</accession>
<dbReference type="InterPro" id="IPR038020">
    <property type="entry name" value="MbtH-like_sf"/>
</dbReference>
<dbReference type="PANTHER" id="PTHR38444:SF1">
    <property type="entry name" value="ENTEROBACTIN BIOSYNTHESIS PROTEIN YBDZ"/>
    <property type="match status" value="1"/>
</dbReference>
<dbReference type="SUPFAM" id="SSF160582">
    <property type="entry name" value="MbtH-like"/>
    <property type="match status" value="1"/>
</dbReference>
<dbReference type="PANTHER" id="PTHR38444">
    <property type="entry name" value="ENTEROBACTIN BIOSYNTHESIS PROTEIN YBDZ"/>
    <property type="match status" value="1"/>
</dbReference>
<dbReference type="GO" id="GO:0005829">
    <property type="term" value="C:cytosol"/>
    <property type="evidence" value="ECO:0007669"/>
    <property type="project" value="TreeGrafter"/>
</dbReference>
<evidence type="ECO:0000313" key="3">
    <source>
        <dbReference type="Proteomes" id="UP000446768"/>
    </source>
</evidence>
<protein>
    <submittedName>
        <fullName evidence="2">MbtH family NRPS accessory protein</fullName>
    </submittedName>
</protein>
<name>A0A7X2LTM1_9BURK</name>
<evidence type="ECO:0000259" key="1">
    <source>
        <dbReference type="SMART" id="SM00923"/>
    </source>
</evidence>
<dbReference type="RefSeq" id="WP_154373116.1">
    <property type="nucleotide sequence ID" value="NZ_WKJJ01000005.1"/>
</dbReference>
<dbReference type="Gene3D" id="3.90.820.10">
    <property type="entry name" value="Structural Genomics, Unknown Function 30-nov-00 1gh9 Mol_id"/>
    <property type="match status" value="1"/>
</dbReference>
<dbReference type="EMBL" id="WKJJ01000005">
    <property type="protein sequence ID" value="MRV71999.1"/>
    <property type="molecule type" value="Genomic_DNA"/>
</dbReference>
<dbReference type="InterPro" id="IPR005153">
    <property type="entry name" value="MbtH-like_dom"/>
</dbReference>
<feature type="domain" description="MbtH-like" evidence="1">
    <location>
        <begin position="6"/>
        <end position="48"/>
    </location>
</feature>
<gene>
    <name evidence="2" type="ORF">GJ700_09770</name>
</gene>
<comment type="caution">
    <text evidence="2">The sequence shown here is derived from an EMBL/GenBank/DDBJ whole genome shotgun (WGS) entry which is preliminary data.</text>
</comment>
<dbReference type="GO" id="GO:0019290">
    <property type="term" value="P:siderophore biosynthetic process"/>
    <property type="evidence" value="ECO:0007669"/>
    <property type="project" value="TreeGrafter"/>
</dbReference>
<sequence length="60" mass="6886">MDGFIQFQVVHNHELQYSIWPCDREVPPGWLAEGYSGTKDACLSHIAMIWKDIRPQSLIG</sequence>
<dbReference type="SMART" id="SM00923">
    <property type="entry name" value="MbtH"/>
    <property type="match status" value="1"/>
</dbReference>
<dbReference type="Pfam" id="PF03621">
    <property type="entry name" value="MbtH"/>
    <property type="match status" value="1"/>
</dbReference>
<organism evidence="2 3">
    <name type="scientific">Pseudoduganella rivuli</name>
    <dbReference type="NCBI Taxonomy" id="2666085"/>
    <lineage>
        <taxon>Bacteria</taxon>
        <taxon>Pseudomonadati</taxon>
        <taxon>Pseudomonadota</taxon>
        <taxon>Betaproteobacteria</taxon>
        <taxon>Burkholderiales</taxon>
        <taxon>Oxalobacteraceae</taxon>
        <taxon>Telluria group</taxon>
        <taxon>Pseudoduganella</taxon>
    </lineage>
</organism>
<evidence type="ECO:0000313" key="2">
    <source>
        <dbReference type="EMBL" id="MRV71999.1"/>
    </source>
</evidence>
<dbReference type="InterPro" id="IPR037407">
    <property type="entry name" value="MLP_fam"/>
</dbReference>
<proteinExistence type="predicted"/>
<reference evidence="2 3" key="1">
    <citation type="submission" date="2019-11" db="EMBL/GenBank/DDBJ databases">
        <title>Novel species isolated from a subtropical stream in China.</title>
        <authorList>
            <person name="Lu H."/>
        </authorList>
    </citation>
    <scope>NUCLEOTIDE SEQUENCE [LARGE SCALE GENOMIC DNA]</scope>
    <source>
        <strain evidence="2 3">FT92W</strain>
    </source>
</reference>
<dbReference type="Proteomes" id="UP000446768">
    <property type="component" value="Unassembled WGS sequence"/>
</dbReference>